<dbReference type="EMBL" id="JAODBU010000008">
    <property type="protein sequence ID" value="MCT7399235.1"/>
    <property type="molecule type" value="Genomic_DNA"/>
</dbReference>
<organism evidence="1 2">
    <name type="scientific">Eubacterium album</name>
    <dbReference type="NCBI Taxonomy" id="2978477"/>
    <lineage>
        <taxon>Bacteria</taxon>
        <taxon>Bacillati</taxon>
        <taxon>Bacillota</taxon>
        <taxon>Clostridia</taxon>
        <taxon>Eubacteriales</taxon>
        <taxon>Eubacteriaceae</taxon>
        <taxon>Eubacterium</taxon>
    </lineage>
</organism>
<sequence>MKKIFKKNQIIVTVLAILIVIAGYLKYTDANFNNKNKEVTNEIYESTYGTDDILSNGEIASLDENETGEAVEETTLQPGEAVMTSSKLTDFIIQARIDREQIRSKNKETLLKVINDETVSEKEKTSAVEAMVEITKSSELENTIETLLEAKGFSNVIVTLSDNQVDVIIDEQEITDQKRAQIEETIKRKTDISADKIVITPAHK</sequence>
<dbReference type="Pfam" id="PF12685">
    <property type="entry name" value="SpoIIIAH"/>
    <property type="match status" value="1"/>
</dbReference>
<dbReference type="RefSeq" id="WP_260978782.1">
    <property type="nucleotide sequence ID" value="NZ_JAODBU010000008.1"/>
</dbReference>
<name>A0ABT2M145_9FIRM</name>
<proteinExistence type="predicted"/>
<gene>
    <name evidence="1" type="ORF">N5B56_09110</name>
</gene>
<comment type="caution">
    <text evidence="1">The sequence shown here is derived from an EMBL/GenBank/DDBJ whole genome shotgun (WGS) entry which is preliminary data.</text>
</comment>
<dbReference type="InterPro" id="IPR038503">
    <property type="entry name" value="SpoIIIAH_sf"/>
</dbReference>
<keyword evidence="2" id="KW-1185">Reference proteome</keyword>
<dbReference type="Gene3D" id="1.10.287.4300">
    <property type="entry name" value="Stage III sporulation protein AH-like"/>
    <property type="match status" value="1"/>
</dbReference>
<dbReference type="InterPro" id="IPR024232">
    <property type="entry name" value="SpoIIIAH"/>
</dbReference>
<dbReference type="Proteomes" id="UP001431199">
    <property type="component" value="Unassembled WGS sequence"/>
</dbReference>
<evidence type="ECO:0000313" key="1">
    <source>
        <dbReference type="EMBL" id="MCT7399235.1"/>
    </source>
</evidence>
<reference evidence="1" key="1">
    <citation type="submission" date="2022-09" db="EMBL/GenBank/DDBJ databases">
        <title>Eubacterium sp. LFL-14 isolated from human feces.</title>
        <authorList>
            <person name="Liu F."/>
        </authorList>
    </citation>
    <scope>NUCLEOTIDE SEQUENCE</scope>
    <source>
        <strain evidence="1">LFL-14</strain>
    </source>
</reference>
<evidence type="ECO:0000313" key="2">
    <source>
        <dbReference type="Proteomes" id="UP001431199"/>
    </source>
</evidence>
<accession>A0ABT2M145</accession>
<protein>
    <submittedName>
        <fullName evidence="1">SpoIIIAH-like family protein</fullName>
    </submittedName>
</protein>